<dbReference type="InterPro" id="IPR021905">
    <property type="entry name" value="DUF3517"/>
</dbReference>
<evidence type="ECO:0000313" key="4">
    <source>
        <dbReference type="WBParaSite" id="GPUH_0000324301-mRNA-1"/>
    </source>
</evidence>
<name>A0A183D3E7_9BILA</name>
<reference evidence="2 3" key="2">
    <citation type="submission" date="2018-11" db="EMBL/GenBank/DDBJ databases">
        <authorList>
            <consortium name="Pathogen Informatics"/>
        </authorList>
    </citation>
    <scope>NUCLEOTIDE SEQUENCE [LARGE SCALE GENOMIC DNA]</scope>
</reference>
<evidence type="ECO:0000313" key="2">
    <source>
        <dbReference type="EMBL" id="VDK38621.1"/>
    </source>
</evidence>
<dbReference type="Pfam" id="PF12030">
    <property type="entry name" value="DUF3517"/>
    <property type="match status" value="1"/>
</dbReference>
<dbReference type="WBParaSite" id="GPUH_0000324301-mRNA-1">
    <property type="protein sequence ID" value="GPUH_0000324301-mRNA-1"/>
    <property type="gene ID" value="GPUH_0000324301"/>
</dbReference>
<protein>
    <submittedName>
        <fullName evidence="4">DUF3517 domain-containing protein</fullName>
    </submittedName>
</protein>
<accession>A0A183D3E7</accession>
<gene>
    <name evidence="2" type="ORF">GPUH_LOCUS3239</name>
</gene>
<dbReference type="OrthoDB" id="289038at2759"/>
<feature type="domain" description="DUF3517" evidence="1">
    <location>
        <begin position="39"/>
        <end position="183"/>
    </location>
</feature>
<evidence type="ECO:0000313" key="3">
    <source>
        <dbReference type="Proteomes" id="UP000271098"/>
    </source>
</evidence>
<dbReference type="EMBL" id="UYRT01005408">
    <property type="protein sequence ID" value="VDK38621.1"/>
    <property type="molecule type" value="Genomic_DNA"/>
</dbReference>
<evidence type="ECO:0000259" key="1">
    <source>
        <dbReference type="Pfam" id="PF12030"/>
    </source>
</evidence>
<organism evidence="4">
    <name type="scientific">Gongylonema pulchrum</name>
    <dbReference type="NCBI Taxonomy" id="637853"/>
    <lineage>
        <taxon>Eukaryota</taxon>
        <taxon>Metazoa</taxon>
        <taxon>Ecdysozoa</taxon>
        <taxon>Nematoda</taxon>
        <taxon>Chromadorea</taxon>
        <taxon>Rhabditida</taxon>
        <taxon>Spirurina</taxon>
        <taxon>Spiruromorpha</taxon>
        <taxon>Spiruroidea</taxon>
        <taxon>Gongylonematidae</taxon>
        <taxon>Gongylonema</taxon>
    </lineage>
</organism>
<proteinExistence type="predicted"/>
<dbReference type="Proteomes" id="UP000271098">
    <property type="component" value="Unassembled WGS sequence"/>
</dbReference>
<reference evidence="4" key="1">
    <citation type="submission" date="2016-06" db="UniProtKB">
        <authorList>
            <consortium name="WormBaseParasite"/>
        </authorList>
    </citation>
    <scope>IDENTIFICATION</scope>
</reference>
<dbReference type="AlphaFoldDB" id="A0A183D3E7"/>
<sequence length="251" mass="28997">MRCSSGYVAEWQKALEALLKSSKSARGWFICNILFQSKTIVRYFFTNVFALLLNATRNDLISDLQPFIDECPEFNFDALQAMGDTVSDMLISLLLIIPRSHFHEFCSHPTQYIVLFSLYAQSGLEQRKQLVRKGALTALMMLISVEDYRLKVIYQDNSKLYEVISLLLRSCRFEWQTEEMGTNPYAITDTDLILAPANVIDWTNEPVLVKRFLKQLVDLPSDHGVAVDTMLFLSWENLHFTKILLHHFSLE</sequence>
<keyword evidence="3" id="KW-1185">Reference proteome</keyword>